<evidence type="ECO:0000313" key="1">
    <source>
        <dbReference type="Proteomes" id="UP000887579"/>
    </source>
</evidence>
<proteinExistence type="predicted"/>
<protein>
    <submittedName>
        <fullName evidence="2">Uncharacterized protein</fullName>
    </submittedName>
</protein>
<accession>A0AC34FXE8</accession>
<organism evidence="1 2">
    <name type="scientific">Panagrolaimus sp. ES5</name>
    <dbReference type="NCBI Taxonomy" id="591445"/>
    <lineage>
        <taxon>Eukaryota</taxon>
        <taxon>Metazoa</taxon>
        <taxon>Ecdysozoa</taxon>
        <taxon>Nematoda</taxon>
        <taxon>Chromadorea</taxon>
        <taxon>Rhabditida</taxon>
        <taxon>Tylenchina</taxon>
        <taxon>Panagrolaimomorpha</taxon>
        <taxon>Panagrolaimoidea</taxon>
        <taxon>Panagrolaimidae</taxon>
        <taxon>Panagrolaimus</taxon>
    </lineage>
</organism>
<dbReference type="Proteomes" id="UP000887579">
    <property type="component" value="Unplaced"/>
</dbReference>
<reference evidence="2" key="1">
    <citation type="submission" date="2022-11" db="UniProtKB">
        <authorList>
            <consortium name="WormBaseParasite"/>
        </authorList>
    </citation>
    <scope>IDENTIFICATION</scope>
</reference>
<evidence type="ECO:0000313" key="2">
    <source>
        <dbReference type="WBParaSite" id="ES5_v2.g21966.t1"/>
    </source>
</evidence>
<dbReference type="WBParaSite" id="ES5_v2.g21966.t1">
    <property type="protein sequence ID" value="ES5_v2.g21966.t1"/>
    <property type="gene ID" value="ES5_v2.g21966"/>
</dbReference>
<name>A0AC34FXE8_9BILA</name>
<sequence>MPNFSYKKYEITQLKTPLAMQAGHVIHQLPVKPLNADCRTDAHVLIQRYPTPTNGYEFWDALPTEPDGQPAGSFYDHDYDEQQSIIGDRPSAPSQQLPNTRDPKPDLFQPTDESINQAKVVFETNDQLTIAFEALQERDKAFKERDKALQARDSAEKEREHIRDQLNAAAAQSQQAVYERDEARRKVQDYEYVQVERDAALQRVDTLINEKVGLRREVRQLKTSSSQQKSQLEIVIRDLHAQVTAAVNRGNSFEAEKAELELEVANLRAQLGGGGASQSSGQGHGPARGGRSNVNRSVSVARQRINSQGRAMSQVEPALSYVNGRAGHTVPIADTPLQLPDEPTHFNIPPLYGNDVLEVLDLAEIMKLLRERVQSYAKAPTKWICGQNKCCQYPSRGLSIGCLNGFHCKGTHWFHSKCHVAVGDPHRGEYELFPENLLPGLPSSVDEAEDDEED</sequence>